<evidence type="ECO:0000313" key="3">
    <source>
        <dbReference type="EMBL" id="CAI9784318.1"/>
    </source>
</evidence>
<gene>
    <name evidence="3" type="ORF">FPE_LOCUS31748</name>
</gene>
<keyword evidence="4" id="KW-1185">Reference proteome</keyword>
<sequence>MAIDRMKRLPSNDPRNFMQQANIRCSYCKGAYHQPGQGEFDLQVHNSWLFFPCHGWYLYFYERILGKLIGDPLLLYHSGIGPNLRSVANNLSIIYSEMIRGSYSVESFMGDPYRARADKPKGPGLCERGSHTAVHLWVRDPQQPAFEDLGNFYSAGRDPLFYCHHAIVDRMWTLWRPPAQAARGKVFKASSPDPPNVDSVFLVVIDMIIRVVVPKTKKGKTEELLALENMEVDTTKLLKVNVFENDKDNNMDHLGKASYVEDMEVEDDDTILVTLMPRHQGTGIKIIEAPPCKSS</sequence>
<dbReference type="InterPro" id="IPR050316">
    <property type="entry name" value="Tyrosinase/Hemocyanin"/>
</dbReference>
<dbReference type="Proteomes" id="UP000834106">
    <property type="component" value="Chromosome 20"/>
</dbReference>
<feature type="domain" description="Tyrosinase copper-binding" evidence="2">
    <location>
        <begin position="158"/>
        <end position="169"/>
    </location>
</feature>
<keyword evidence="1" id="KW-0479">Metal-binding</keyword>
<dbReference type="PANTHER" id="PTHR11474:SF123">
    <property type="entry name" value="CATECHOL OXIDASE"/>
    <property type="match status" value="1"/>
</dbReference>
<organism evidence="3 4">
    <name type="scientific">Fraxinus pennsylvanica</name>
    <dbReference type="NCBI Taxonomy" id="56036"/>
    <lineage>
        <taxon>Eukaryota</taxon>
        <taxon>Viridiplantae</taxon>
        <taxon>Streptophyta</taxon>
        <taxon>Embryophyta</taxon>
        <taxon>Tracheophyta</taxon>
        <taxon>Spermatophyta</taxon>
        <taxon>Magnoliopsida</taxon>
        <taxon>eudicotyledons</taxon>
        <taxon>Gunneridae</taxon>
        <taxon>Pentapetalae</taxon>
        <taxon>asterids</taxon>
        <taxon>lamiids</taxon>
        <taxon>Lamiales</taxon>
        <taxon>Oleaceae</taxon>
        <taxon>Oleeae</taxon>
        <taxon>Fraxinus</taxon>
    </lineage>
</organism>
<dbReference type="PROSITE" id="PS00498">
    <property type="entry name" value="TYROSINASE_2"/>
    <property type="match status" value="1"/>
</dbReference>
<dbReference type="InterPro" id="IPR008922">
    <property type="entry name" value="Di-copper_centre_dom_sf"/>
</dbReference>
<proteinExistence type="predicted"/>
<evidence type="ECO:0000256" key="1">
    <source>
        <dbReference type="ARBA" id="ARBA00022723"/>
    </source>
</evidence>
<evidence type="ECO:0000313" key="4">
    <source>
        <dbReference type="Proteomes" id="UP000834106"/>
    </source>
</evidence>
<evidence type="ECO:0000259" key="2">
    <source>
        <dbReference type="PROSITE" id="PS00498"/>
    </source>
</evidence>
<dbReference type="Pfam" id="PF00264">
    <property type="entry name" value="Tyrosinase"/>
    <property type="match status" value="2"/>
</dbReference>
<accession>A0AAD2ECI1</accession>
<dbReference type="SUPFAM" id="SSF48056">
    <property type="entry name" value="Di-copper centre-containing domain"/>
    <property type="match status" value="1"/>
</dbReference>
<name>A0AAD2ECI1_9LAMI</name>
<reference evidence="3" key="1">
    <citation type="submission" date="2023-05" db="EMBL/GenBank/DDBJ databases">
        <authorList>
            <person name="Huff M."/>
        </authorList>
    </citation>
    <scope>NUCLEOTIDE SEQUENCE</scope>
</reference>
<dbReference type="GO" id="GO:0016491">
    <property type="term" value="F:oxidoreductase activity"/>
    <property type="evidence" value="ECO:0007669"/>
    <property type="project" value="InterPro"/>
</dbReference>
<dbReference type="EMBL" id="OU503055">
    <property type="protein sequence ID" value="CAI9784318.1"/>
    <property type="molecule type" value="Genomic_DNA"/>
</dbReference>
<dbReference type="GO" id="GO:0046872">
    <property type="term" value="F:metal ion binding"/>
    <property type="evidence" value="ECO:0007669"/>
    <property type="project" value="UniProtKB-KW"/>
</dbReference>
<dbReference type="AlphaFoldDB" id="A0AAD2ECI1"/>
<dbReference type="InterPro" id="IPR002227">
    <property type="entry name" value="Tyrosinase_Cu-bd"/>
</dbReference>
<dbReference type="Gene3D" id="1.10.1280.10">
    <property type="entry name" value="Di-copper center containing domain from catechol oxidase"/>
    <property type="match status" value="2"/>
</dbReference>
<protein>
    <recommendedName>
        <fullName evidence="2">Tyrosinase copper-binding domain-containing protein</fullName>
    </recommendedName>
</protein>
<dbReference type="PANTHER" id="PTHR11474">
    <property type="entry name" value="TYROSINASE FAMILY MEMBER"/>
    <property type="match status" value="1"/>
</dbReference>